<feature type="region of interest" description="Disordered" evidence="1">
    <location>
        <begin position="38"/>
        <end position="88"/>
    </location>
</feature>
<dbReference type="EMBL" id="JAUUTY010000003">
    <property type="protein sequence ID" value="KAK1664021.1"/>
    <property type="molecule type" value="Genomic_DNA"/>
</dbReference>
<dbReference type="PANTHER" id="PTHR22844">
    <property type="entry name" value="F-BOX AND WD40 DOMAIN PROTEIN"/>
    <property type="match status" value="1"/>
</dbReference>
<proteinExistence type="predicted"/>
<dbReference type="AlphaFoldDB" id="A0AAD8STG5"/>
<dbReference type="PANTHER" id="PTHR22844:SF370">
    <property type="entry name" value="OS12G0594000 PROTEIN"/>
    <property type="match status" value="1"/>
</dbReference>
<accession>A0AAD8STG5</accession>
<sequence>MQTGGRLYKRGRRCDEDDDRFLSPQFGATDAEVFGISALSFRPSPEPPGADGVGSPDGPNPDNEKAECAVRDGKMPGPRPGTSGDALKSSRLALRSPIVCRDRALLRLRLGARVTVGRRTQPSPRRPPSSRQLRAALAAAKHAAGAILVELQQGRGTRSGRTACRCPGELGLVAQAPRRYARSHGRTRQAAAGDLLYTSTDSKNVRVWKDQREFAGFKCGSGLIKAIMVARIFTGHQDGKIRVWRAFADDPAVHKRVGSLPWLGELLRSSVRPSQYVETGRRKQSSLWL</sequence>
<evidence type="ECO:0000256" key="1">
    <source>
        <dbReference type="SAM" id="MobiDB-lite"/>
    </source>
</evidence>
<feature type="region of interest" description="Disordered" evidence="1">
    <location>
        <begin position="1"/>
        <end position="23"/>
    </location>
</feature>
<gene>
    <name evidence="2" type="ORF">QYE76_052180</name>
</gene>
<protein>
    <submittedName>
        <fullName evidence="2">Uncharacterized protein</fullName>
    </submittedName>
</protein>
<keyword evidence="3" id="KW-1185">Reference proteome</keyword>
<name>A0AAD8STG5_LOLMU</name>
<comment type="caution">
    <text evidence="2">The sequence shown here is derived from an EMBL/GenBank/DDBJ whole genome shotgun (WGS) entry which is preliminary data.</text>
</comment>
<reference evidence="2" key="1">
    <citation type="submission" date="2023-07" db="EMBL/GenBank/DDBJ databases">
        <title>A chromosome-level genome assembly of Lolium multiflorum.</title>
        <authorList>
            <person name="Chen Y."/>
            <person name="Copetti D."/>
            <person name="Kolliker R."/>
            <person name="Studer B."/>
        </authorList>
    </citation>
    <scope>NUCLEOTIDE SEQUENCE</scope>
    <source>
        <strain evidence="2">02402/16</strain>
        <tissue evidence="2">Leaf</tissue>
    </source>
</reference>
<feature type="compositionally biased region" description="Basic and acidic residues" evidence="1">
    <location>
        <begin position="62"/>
        <end position="74"/>
    </location>
</feature>
<dbReference type="InterPro" id="IPR045182">
    <property type="entry name" value="JINGUBANG-like"/>
</dbReference>
<evidence type="ECO:0000313" key="3">
    <source>
        <dbReference type="Proteomes" id="UP001231189"/>
    </source>
</evidence>
<dbReference type="Proteomes" id="UP001231189">
    <property type="component" value="Unassembled WGS sequence"/>
</dbReference>
<organism evidence="2 3">
    <name type="scientific">Lolium multiflorum</name>
    <name type="common">Italian ryegrass</name>
    <name type="synonym">Lolium perenne subsp. multiflorum</name>
    <dbReference type="NCBI Taxonomy" id="4521"/>
    <lineage>
        <taxon>Eukaryota</taxon>
        <taxon>Viridiplantae</taxon>
        <taxon>Streptophyta</taxon>
        <taxon>Embryophyta</taxon>
        <taxon>Tracheophyta</taxon>
        <taxon>Spermatophyta</taxon>
        <taxon>Magnoliopsida</taxon>
        <taxon>Liliopsida</taxon>
        <taxon>Poales</taxon>
        <taxon>Poaceae</taxon>
        <taxon>BOP clade</taxon>
        <taxon>Pooideae</taxon>
        <taxon>Poodae</taxon>
        <taxon>Poeae</taxon>
        <taxon>Poeae Chloroplast Group 2 (Poeae type)</taxon>
        <taxon>Loliodinae</taxon>
        <taxon>Loliinae</taxon>
        <taxon>Lolium</taxon>
    </lineage>
</organism>
<evidence type="ECO:0000313" key="2">
    <source>
        <dbReference type="EMBL" id="KAK1664021.1"/>
    </source>
</evidence>